<reference evidence="1" key="1">
    <citation type="submission" date="2022-11" db="EMBL/GenBank/DDBJ databases">
        <title>beta-Carotene-producing bacterium, Jeongeuplla avenae sp. nov., alleviates the salt stress of Arabidopsis seedlings.</title>
        <authorList>
            <person name="Jiang L."/>
            <person name="Lee J."/>
        </authorList>
    </citation>
    <scope>NUCLEOTIDE SEQUENCE</scope>
    <source>
        <strain evidence="1">DY_R2A_6</strain>
    </source>
</reference>
<sequence>MIAPFTDIDERALKTLTGELVSAVGGTSAASKILWRPDPASGRPKDFSEARISGYCTISDMERSMPIRQVTRLEVAAQLPLVSRWMADRIVRDGSAPRGLACAQDLCRIVRETSDLNGVLSDAVTDGYVNTAAEKAAVRAAIVDLRKELDALEAKVV</sequence>
<organism evidence="1 2">
    <name type="scientific">Antarcticirhabdus aurantiaca</name>
    <dbReference type="NCBI Taxonomy" id="2606717"/>
    <lineage>
        <taxon>Bacteria</taxon>
        <taxon>Pseudomonadati</taxon>
        <taxon>Pseudomonadota</taxon>
        <taxon>Alphaproteobacteria</taxon>
        <taxon>Hyphomicrobiales</taxon>
        <taxon>Aurantimonadaceae</taxon>
        <taxon>Antarcticirhabdus</taxon>
    </lineage>
</organism>
<proteinExistence type="predicted"/>
<evidence type="ECO:0000313" key="2">
    <source>
        <dbReference type="Proteomes" id="UP001163223"/>
    </source>
</evidence>
<name>A0ACD4NJC1_9HYPH</name>
<accession>A0ACD4NJC1</accession>
<evidence type="ECO:0000313" key="1">
    <source>
        <dbReference type="EMBL" id="WAJ26888.1"/>
    </source>
</evidence>
<dbReference type="EMBL" id="CP113520">
    <property type="protein sequence ID" value="WAJ26888.1"/>
    <property type="molecule type" value="Genomic_DNA"/>
</dbReference>
<gene>
    <name evidence="1" type="ORF">OXU80_18745</name>
</gene>
<keyword evidence="2" id="KW-1185">Reference proteome</keyword>
<protein>
    <submittedName>
        <fullName evidence="1">Uncharacterized protein</fullName>
    </submittedName>
</protein>
<dbReference type="Proteomes" id="UP001163223">
    <property type="component" value="Chromosome"/>
</dbReference>